<keyword evidence="1" id="KW-1133">Transmembrane helix</keyword>
<reference evidence="2" key="2">
    <citation type="submission" date="2021-04" db="EMBL/GenBank/DDBJ databases">
        <authorList>
            <person name="Gilroy R."/>
        </authorList>
    </citation>
    <scope>NUCLEOTIDE SEQUENCE</scope>
    <source>
        <strain evidence="2">CHK191-13928</strain>
    </source>
</reference>
<dbReference type="PROSITE" id="PS51257">
    <property type="entry name" value="PROKAR_LIPOPROTEIN"/>
    <property type="match status" value="1"/>
</dbReference>
<dbReference type="EMBL" id="DXEM01000010">
    <property type="protein sequence ID" value="HIX67169.1"/>
    <property type="molecule type" value="Genomic_DNA"/>
</dbReference>
<comment type="caution">
    <text evidence="2">The sequence shown here is derived from an EMBL/GenBank/DDBJ whole genome shotgun (WGS) entry which is preliminary data.</text>
</comment>
<dbReference type="AlphaFoldDB" id="A0A9D2B9H8"/>
<dbReference type="Proteomes" id="UP000886721">
    <property type="component" value="Unassembled WGS sequence"/>
</dbReference>
<evidence type="ECO:0000313" key="2">
    <source>
        <dbReference type="EMBL" id="HIX67169.1"/>
    </source>
</evidence>
<keyword evidence="1" id="KW-0812">Transmembrane</keyword>
<accession>A0A9D2B9H8</accession>
<sequence length="567" mass="64398">MRKKILVMVLLFALLVLSGCGIKLTSKVNIDENFSGTRTMTCTFSTSDFQHFFNGSQKDLDQTIKDTCPSQLSYKKTSDDGDTIYTFYLKFSSLDDYREKVGKILNFSPKITWQYGDSPFVSGLIYQENFSSTDLMTWLYTALYEENYVDKDSAEQLLDLKETTISAAGKTYTTANKISIDEMSYRELSSIEIETVPQKDGSLKRTISFYIPRNTLEQNSGKIEKYFKDQDPSWSNWSDGKILNITFTADQFSDLSAKTRSVLHSDSSYGTYTVNCKEDDPFSFDLTYRESLDFSNFIQKNGKVPVTYTFDGKKILDDDVKTKSLEFSSSGKQEIDSYQIITIWNSASDIRRKFSFTFVPSGTNLMLTRMKQAINGDTVSNVETTEEDGKTTLSFLQQGSVKACSDDLSKIFSQSSMTADSKTSLFKGKSTTFEDQFAFSSGNKAIEGTYIFASINSDESCTLNLTPKEAVTDTKKQGLSNREVSRLLKSDETIHDFSQFTLTGDKLKLSYKGSQTASHWMSNLKILLPFLCFFIVALFIFIRQKWIAAQVIRLKERAEEWINKKRN</sequence>
<evidence type="ECO:0000313" key="3">
    <source>
        <dbReference type="Proteomes" id="UP000886721"/>
    </source>
</evidence>
<feature type="transmembrane region" description="Helical" evidence="1">
    <location>
        <begin position="520"/>
        <end position="542"/>
    </location>
</feature>
<reference evidence="2" key="1">
    <citation type="journal article" date="2021" name="PeerJ">
        <title>Extensive microbial diversity within the chicken gut microbiome revealed by metagenomics and culture.</title>
        <authorList>
            <person name="Gilroy R."/>
            <person name="Ravi A."/>
            <person name="Getino M."/>
            <person name="Pursley I."/>
            <person name="Horton D.L."/>
            <person name="Alikhan N.F."/>
            <person name="Baker D."/>
            <person name="Gharbi K."/>
            <person name="Hall N."/>
            <person name="Watson M."/>
            <person name="Adriaenssens E.M."/>
            <person name="Foster-Nyarko E."/>
            <person name="Jarju S."/>
            <person name="Secka A."/>
            <person name="Antonio M."/>
            <person name="Oren A."/>
            <person name="Chaudhuri R.R."/>
            <person name="La Ragione R."/>
            <person name="Hildebrand F."/>
            <person name="Pallen M.J."/>
        </authorList>
    </citation>
    <scope>NUCLEOTIDE SEQUENCE</scope>
    <source>
        <strain evidence="2">CHK191-13928</strain>
    </source>
</reference>
<evidence type="ECO:0000256" key="1">
    <source>
        <dbReference type="SAM" id="Phobius"/>
    </source>
</evidence>
<name>A0A9D2B9H8_9FIRM</name>
<organism evidence="2 3">
    <name type="scientific">Candidatus Anaerostipes excrementavium</name>
    <dbReference type="NCBI Taxonomy" id="2838463"/>
    <lineage>
        <taxon>Bacteria</taxon>
        <taxon>Bacillati</taxon>
        <taxon>Bacillota</taxon>
        <taxon>Clostridia</taxon>
        <taxon>Lachnospirales</taxon>
        <taxon>Lachnospiraceae</taxon>
        <taxon>Anaerostipes</taxon>
    </lineage>
</organism>
<gene>
    <name evidence="2" type="ORF">H9735_03460</name>
</gene>
<protein>
    <recommendedName>
        <fullName evidence="4">Lipoprotein</fullName>
    </recommendedName>
</protein>
<proteinExistence type="predicted"/>
<evidence type="ECO:0008006" key="4">
    <source>
        <dbReference type="Google" id="ProtNLM"/>
    </source>
</evidence>
<keyword evidence="1" id="KW-0472">Membrane</keyword>